<evidence type="ECO:0000256" key="1">
    <source>
        <dbReference type="ARBA" id="ARBA00001033"/>
    </source>
</evidence>
<dbReference type="OrthoDB" id="10254945at2759"/>
<dbReference type="PRINTS" id="PR00377">
    <property type="entry name" value="IMPHPHTASES"/>
</dbReference>
<dbReference type="PANTHER" id="PTHR20854">
    <property type="entry name" value="INOSITOL MONOPHOSPHATASE"/>
    <property type="match status" value="1"/>
</dbReference>
<comment type="similarity">
    <text evidence="3 8">Belongs to the inositol monophosphatase superfamily.</text>
</comment>
<dbReference type="GO" id="GO:0006021">
    <property type="term" value="P:inositol biosynthetic process"/>
    <property type="evidence" value="ECO:0007669"/>
    <property type="project" value="UniProtKB-UniPathway"/>
</dbReference>
<feature type="binding site" evidence="7">
    <location>
        <position position="94"/>
    </location>
    <ligand>
        <name>Mg(2+)</name>
        <dbReference type="ChEBI" id="CHEBI:18420"/>
        <label>1</label>
        <note>catalytic</note>
    </ligand>
</feature>
<dbReference type="PANTHER" id="PTHR20854:SF4">
    <property type="entry name" value="INOSITOL-1-MONOPHOSPHATASE-RELATED"/>
    <property type="match status" value="1"/>
</dbReference>
<dbReference type="SMR" id="A2G1B5"/>
<dbReference type="Pfam" id="PF00459">
    <property type="entry name" value="Inositol_P"/>
    <property type="match status" value="1"/>
</dbReference>
<dbReference type="FunFam" id="3.40.190.80:FF:000020">
    <property type="entry name" value="Fructose-1,6-bisphosphatase/inositol-1-monophosphatase"/>
    <property type="match status" value="1"/>
</dbReference>
<gene>
    <name evidence="9" type="ORF">TVAG_144540</name>
</gene>
<name>A2G1B5_TRIV3</name>
<evidence type="ECO:0000256" key="7">
    <source>
        <dbReference type="PIRSR" id="PIRSR600760-2"/>
    </source>
</evidence>
<dbReference type="eggNOG" id="KOG2951">
    <property type="taxonomic scope" value="Eukaryota"/>
</dbReference>
<dbReference type="SUPFAM" id="SSF56655">
    <property type="entry name" value="Carbohydrate phosphatase"/>
    <property type="match status" value="1"/>
</dbReference>
<keyword evidence="10" id="KW-1185">Reference proteome</keyword>
<dbReference type="RefSeq" id="XP_001301978.1">
    <property type="nucleotide sequence ID" value="XM_001301977.1"/>
</dbReference>
<evidence type="ECO:0000256" key="6">
    <source>
        <dbReference type="ARBA" id="ARBA00022842"/>
    </source>
</evidence>
<reference evidence="9" key="2">
    <citation type="journal article" date="2007" name="Science">
        <title>Draft genome sequence of the sexually transmitted pathogen Trichomonas vaginalis.</title>
        <authorList>
            <person name="Carlton J.M."/>
            <person name="Hirt R.P."/>
            <person name="Silva J.C."/>
            <person name="Delcher A.L."/>
            <person name="Schatz M."/>
            <person name="Zhao Q."/>
            <person name="Wortman J.R."/>
            <person name="Bidwell S.L."/>
            <person name="Alsmark U.C.M."/>
            <person name="Besteiro S."/>
            <person name="Sicheritz-Ponten T."/>
            <person name="Noel C.J."/>
            <person name="Dacks J.B."/>
            <person name="Foster P.G."/>
            <person name="Simillion C."/>
            <person name="Van de Peer Y."/>
            <person name="Miranda-Saavedra D."/>
            <person name="Barton G.J."/>
            <person name="Westrop G.D."/>
            <person name="Mueller S."/>
            <person name="Dessi D."/>
            <person name="Fiori P.L."/>
            <person name="Ren Q."/>
            <person name="Paulsen I."/>
            <person name="Zhang H."/>
            <person name="Bastida-Corcuera F.D."/>
            <person name="Simoes-Barbosa A."/>
            <person name="Brown M.T."/>
            <person name="Hayes R.D."/>
            <person name="Mukherjee M."/>
            <person name="Okumura C.Y."/>
            <person name="Schneider R."/>
            <person name="Smith A.J."/>
            <person name="Vanacova S."/>
            <person name="Villalvazo M."/>
            <person name="Haas B.J."/>
            <person name="Pertea M."/>
            <person name="Feldblyum T.V."/>
            <person name="Utterback T.R."/>
            <person name="Shu C.L."/>
            <person name="Osoegawa K."/>
            <person name="de Jong P.J."/>
            <person name="Hrdy I."/>
            <person name="Horvathova L."/>
            <person name="Zubacova Z."/>
            <person name="Dolezal P."/>
            <person name="Malik S.B."/>
            <person name="Logsdon J.M. Jr."/>
            <person name="Henze K."/>
            <person name="Gupta A."/>
            <person name="Wang C.C."/>
            <person name="Dunne R.L."/>
            <person name="Upcroft J.A."/>
            <person name="Upcroft P."/>
            <person name="White O."/>
            <person name="Salzberg S.L."/>
            <person name="Tang P."/>
            <person name="Chiu C.-H."/>
            <person name="Lee Y.-S."/>
            <person name="Embley T.M."/>
            <person name="Coombs G.H."/>
            <person name="Mottram J.C."/>
            <person name="Tachezy J."/>
            <person name="Fraser-Liggett C.M."/>
            <person name="Johnson P.J."/>
        </authorList>
    </citation>
    <scope>NUCLEOTIDE SEQUENCE [LARGE SCALE GENOMIC DNA]</scope>
    <source>
        <strain evidence="9">G3</strain>
    </source>
</reference>
<dbReference type="GO" id="GO:0046854">
    <property type="term" value="P:phosphatidylinositol phosphate biosynthetic process"/>
    <property type="evidence" value="ECO:0007669"/>
    <property type="project" value="InterPro"/>
</dbReference>
<dbReference type="UniPathway" id="UPA00823">
    <property type="reaction ID" value="UER00788"/>
</dbReference>
<evidence type="ECO:0000256" key="2">
    <source>
        <dbReference type="ARBA" id="ARBA00001946"/>
    </source>
</evidence>
<feature type="binding site" evidence="7">
    <location>
        <position position="92"/>
    </location>
    <ligand>
        <name>Mg(2+)</name>
        <dbReference type="ChEBI" id="CHEBI:18420"/>
        <label>1</label>
        <note>catalytic</note>
    </ligand>
</feature>
<dbReference type="CDD" id="cd01639">
    <property type="entry name" value="IMPase"/>
    <property type="match status" value="1"/>
</dbReference>
<dbReference type="PRINTS" id="PR01959">
    <property type="entry name" value="SBIMPHPHTASE"/>
</dbReference>
<sequence length="282" mass="31761">MTEEFLAKALPIIKQIARESGEIIIKHYESHDFTEITKTSAADILTQADLDSDKHIREELKKHFPEAGMITEEGDDIPPKVRGENEIWFCADPLDGTTNFSCGVPYFSVSIGILDSNHRSIGGCIYDPNRDEMFWAIRNHGAFLDTKGQSKQIHVRHRTELVNCLVATGFCSDHLTNPDNNLKEISLILPKVRCIRRWGGTCLDMCYVAASRFDAYWEQGPHIWDVAAAWVIAEEAGAIVSGYDGKPFNNEFLHQPKLNILCAPVETHATFSQLIMEARKDL</sequence>
<feature type="binding site" evidence="7">
    <location>
        <position position="72"/>
    </location>
    <ligand>
        <name>Mg(2+)</name>
        <dbReference type="ChEBI" id="CHEBI:18420"/>
        <label>1</label>
        <note>catalytic</note>
    </ligand>
</feature>
<comment type="cofactor">
    <cofactor evidence="2 7 8">
        <name>Mg(2+)</name>
        <dbReference type="ChEBI" id="CHEBI:18420"/>
    </cofactor>
</comment>
<dbReference type="VEuPathDB" id="TrichDB:TVAGG3_0151980"/>
<evidence type="ECO:0000256" key="4">
    <source>
        <dbReference type="ARBA" id="ARBA00022723"/>
    </source>
</evidence>
<dbReference type="VEuPathDB" id="TrichDB:TVAG_144540"/>
<evidence type="ECO:0000256" key="8">
    <source>
        <dbReference type="RuleBase" id="RU364068"/>
    </source>
</evidence>
<dbReference type="EC" id="3.1.3.25" evidence="8"/>
<evidence type="ECO:0000256" key="3">
    <source>
        <dbReference type="ARBA" id="ARBA00009759"/>
    </source>
</evidence>
<dbReference type="InterPro" id="IPR020550">
    <property type="entry name" value="Inositol_monophosphatase_CS"/>
</dbReference>
<organism evidence="9 10">
    <name type="scientific">Trichomonas vaginalis (strain ATCC PRA-98 / G3)</name>
    <dbReference type="NCBI Taxonomy" id="412133"/>
    <lineage>
        <taxon>Eukaryota</taxon>
        <taxon>Metamonada</taxon>
        <taxon>Parabasalia</taxon>
        <taxon>Trichomonadida</taxon>
        <taxon>Trichomonadidae</taxon>
        <taxon>Trichomonas</taxon>
    </lineage>
</organism>
<comment type="pathway">
    <text evidence="8">Polyol metabolism; myo-inositol biosynthesis; myo-inositol from D-glucose 6-phosphate: step 2/2.</text>
</comment>
<reference evidence="9" key="1">
    <citation type="submission" date="2006-10" db="EMBL/GenBank/DDBJ databases">
        <authorList>
            <person name="Amadeo P."/>
            <person name="Zhao Q."/>
            <person name="Wortman J."/>
            <person name="Fraser-Liggett C."/>
            <person name="Carlton J."/>
        </authorList>
    </citation>
    <scope>NUCLEOTIDE SEQUENCE</scope>
    <source>
        <strain evidence="9">G3</strain>
    </source>
</reference>
<feature type="binding site" evidence="7">
    <location>
        <position position="95"/>
    </location>
    <ligand>
        <name>Mg(2+)</name>
        <dbReference type="ChEBI" id="CHEBI:18420"/>
        <label>1</label>
        <note>catalytic</note>
    </ligand>
</feature>
<keyword evidence="6 7" id="KW-0460">Magnesium</keyword>
<proteinExistence type="inferred from homology"/>
<dbReference type="OMA" id="FNVMKPD"/>
<dbReference type="STRING" id="5722.A2G1B5"/>
<keyword evidence="4 7" id="KW-0479">Metal-binding</keyword>
<comment type="catalytic activity">
    <reaction evidence="1 8">
        <text>a myo-inositol phosphate + H2O = myo-inositol + phosphate</text>
        <dbReference type="Rhea" id="RHEA:24056"/>
        <dbReference type="ChEBI" id="CHEBI:15377"/>
        <dbReference type="ChEBI" id="CHEBI:17268"/>
        <dbReference type="ChEBI" id="CHEBI:43474"/>
        <dbReference type="ChEBI" id="CHEBI:84139"/>
        <dbReference type="EC" id="3.1.3.25"/>
    </reaction>
</comment>
<dbReference type="EMBL" id="DS114239">
    <property type="protein sequence ID" value="EAX89048.1"/>
    <property type="molecule type" value="Genomic_DNA"/>
</dbReference>
<feature type="binding site" evidence="7">
    <location>
        <position position="225"/>
    </location>
    <ligand>
        <name>Mg(2+)</name>
        <dbReference type="ChEBI" id="CHEBI:18420"/>
        <label>1</label>
        <note>catalytic</note>
    </ligand>
</feature>
<dbReference type="InParanoid" id="A2G1B5"/>
<dbReference type="InterPro" id="IPR000760">
    <property type="entry name" value="Inositol_monophosphatase-like"/>
</dbReference>
<protein>
    <recommendedName>
        <fullName evidence="8">Inositol-1-monophosphatase</fullName>
        <ecNumber evidence="8">3.1.3.25</ecNumber>
    </recommendedName>
</protein>
<dbReference type="InterPro" id="IPR022337">
    <property type="entry name" value="Inositol_monophosphatase_SuhB"/>
</dbReference>
<keyword evidence="5 8" id="KW-0378">Hydrolase</keyword>
<evidence type="ECO:0000313" key="10">
    <source>
        <dbReference type="Proteomes" id="UP000001542"/>
    </source>
</evidence>
<dbReference type="FunFam" id="3.30.540.10:FF:000052">
    <property type="entry name" value="Inositol-1-monophosphatase"/>
    <property type="match status" value="1"/>
</dbReference>
<accession>A2G1B5</accession>
<dbReference type="KEGG" id="tva:4746714"/>
<evidence type="ECO:0000256" key="5">
    <source>
        <dbReference type="ARBA" id="ARBA00022801"/>
    </source>
</evidence>
<dbReference type="Proteomes" id="UP000001542">
    <property type="component" value="Unassembled WGS sequence"/>
</dbReference>
<dbReference type="GO" id="GO:0008934">
    <property type="term" value="F:inositol monophosphate 1-phosphatase activity"/>
    <property type="evidence" value="ECO:0000318"/>
    <property type="project" value="GO_Central"/>
</dbReference>
<evidence type="ECO:0000313" key="9">
    <source>
        <dbReference type="EMBL" id="EAX89048.1"/>
    </source>
</evidence>
<dbReference type="InterPro" id="IPR033942">
    <property type="entry name" value="IMPase"/>
</dbReference>
<dbReference type="GO" id="GO:0046872">
    <property type="term" value="F:metal ion binding"/>
    <property type="evidence" value="ECO:0007669"/>
    <property type="project" value="UniProtKB-KW"/>
</dbReference>
<dbReference type="GO" id="GO:0007165">
    <property type="term" value="P:signal transduction"/>
    <property type="evidence" value="ECO:0000318"/>
    <property type="project" value="GO_Central"/>
</dbReference>
<dbReference type="PROSITE" id="PS00630">
    <property type="entry name" value="IMP_2"/>
    <property type="match status" value="1"/>
</dbReference>
<dbReference type="Gene3D" id="3.40.190.80">
    <property type="match status" value="1"/>
</dbReference>
<dbReference type="GO" id="GO:0006020">
    <property type="term" value="P:inositol metabolic process"/>
    <property type="evidence" value="ECO:0000318"/>
    <property type="project" value="GO_Central"/>
</dbReference>
<dbReference type="Gene3D" id="3.30.540.10">
    <property type="entry name" value="Fructose-1,6-Bisphosphatase, subunit A, domain 1"/>
    <property type="match status" value="1"/>
</dbReference>
<dbReference type="AlphaFoldDB" id="A2G1B5"/>